<protein>
    <submittedName>
        <fullName evidence="1">Uncharacterized protein</fullName>
    </submittedName>
</protein>
<dbReference type="AlphaFoldDB" id="A0A382FS47"/>
<evidence type="ECO:0000313" key="1">
    <source>
        <dbReference type="EMBL" id="SVB65063.1"/>
    </source>
</evidence>
<name>A0A382FS47_9ZZZZ</name>
<organism evidence="1">
    <name type="scientific">marine metagenome</name>
    <dbReference type="NCBI Taxonomy" id="408172"/>
    <lineage>
        <taxon>unclassified sequences</taxon>
        <taxon>metagenomes</taxon>
        <taxon>ecological metagenomes</taxon>
    </lineage>
</organism>
<gene>
    <name evidence="1" type="ORF">METZ01_LOCUS217917</name>
</gene>
<accession>A0A382FS47</accession>
<proteinExistence type="predicted"/>
<sequence length="87" mass="10423">MTSRIKSMVQMDGLKNLHRYEDVMCFQSKVDRELAYKYDVIRRLMGKTRRQSLEDYFQHEIDLYKSSDWKSESGLDDLFNLKSCLTS</sequence>
<reference evidence="1" key="1">
    <citation type="submission" date="2018-05" db="EMBL/GenBank/DDBJ databases">
        <authorList>
            <person name="Lanie J.A."/>
            <person name="Ng W.-L."/>
            <person name="Kazmierczak K.M."/>
            <person name="Andrzejewski T.M."/>
            <person name="Davidsen T.M."/>
            <person name="Wayne K.J."/>
            <person name="Tettelin H."/>
            <person name="Glass J.I."/>
            <person name="Rusch D."/>
            <person name="Podicherti R."/>
            <person name="Tsui H.-C.T."/>
            <person name="Winkler M.E."/>
        </authorList>
    </citation>
    <scope>NUCLEOTIDE SEQUENCE</scope>
</reference>
<dbReference type="EMBL" id="UINC01051201">
    <property type="protein sequence ID" value="SVB65063.1"/>
    <property type="molecule type" value="Genomic_DNA"/>
</dbReference>